<dbReference type="OrthoDB" id="7061905at2"/>
<evidence type="ECO:0000313" key="3">
    <source>
        <dbReference type="Proteomes" id="UP000295565"/>
    </source>
</evidence>
<dbReference type="EMBL" id="SMGD01000018">
    <property type="protein sequence ID" value="TCK46506.1"/>
    <property type="molecule type" value="Genomic_DNA"/>
</dbReference>
<dbReference type="AlphaFoldDB" id="A0A4R1J7V1"/>
<dbReference type="RefSeq" id="WP_131914194.1">
    <property type="nucleotide sequence ID" value="NZ_OU594967.1"/>
</dbReference>
<keyword evidence="3" id="KW-1185">Reference proteome</keyword>
<reference evidence="2 3" key="1">
    <citation type="submission" date="2019-03" db="EMBL/GenBank/DDBJ databases">
        <title>Genomic Encyclopedia of Type Strains, Phase IV (KMG-IV): sequencing the most valuable type-strain genomes for metagenomic binning, comparative biology and taxonomic classification.</title>
        <authorList>
            <person name="Goeker M."/>
        </authorList>
    </citation>
    <scope>NUCLEOTIDE SEQUENCE [LARGE SCALE GENOMIC DNA]</scope>
    <source>
        <strain evidence="2 3">DSM 18577</strain>
    </source>
</reference>
<keyword evidence="1" id="KW-1133">Transmembrane helix</keyword>
<protein>
    <submittedName>
        <fullName evidence="2">DUF2982 family protein</fullName>
    </submittedName>
</protein>
<name>A0A4R1J7V1_9GAMM</name>
<comment type="caution">
    <text evidence="2">The sequence shown here is derived from an EMBL/GenBank/DDBJ whole genome shotgun (WGS) entry which is preliminary data.</text>
</comment>
<organism evidence="2 3">
    <name type="scientific">Celerinatantimonas diazotrophica</name>
    <dbReference type="NCBI Taxonomy" id="412034"/>
    <lineage>
        <taxon>Bacteria</taxon>
        <taxon>Pseudomonadati</taxon>
        <taxon>Pseudomonadota</taxon>
        <taxon>Gammaproteobacteria</taxon>
        <taxon>Celerinatantimonadaceae</taxon>
        <taxon>Celerinatantimonas</taxon>
    </lineage>
</organism>
<feature type="transmembrane region" description="Helical" evidence="1">
    <location>
        <begin position="16"/>
        <end position="34"/>
    </location>
</feature>
<dbReference type="Proteomes" id="UP000295565">
    <property type="component" value="Unassembled WGS sequence"/>
</dbReference>
<evidence type="ECO:0000256" key="1">
    <source>
        <dbReference type="SAM" id="Phobius"/>
    </source>
</evidence>
<proteinExistence type="predicted"/>
<accession>A0A4R1J7V1</accession>
<keyword evidence="1" id="KW-0472">Membrane</keyword>
<evidence type="ECO:0000313" key="2">
    <source>
        <dbReference type="EMBL" id="TCK46506.1"/>
    </source>
</evidence>
<keyword evidence="1" id="KW-0812">Transmembrane</keyword>
<dbReference type="Pfam" id="PF11201">
    <property type="entry name" value="DUF2982"/>
    <property type="match status" value="1"/>
</dbReference>
<dbReference type="InterPro" id="IPR021367">
    <property type="entry name" value="DUF2982"/>
</dbReference>
<sequence length="228" mass="25716">MDTIKLSSSSRRNAKSCIYIGIALAIISVGILYIPNIAVSFIAAFGIILAYLGIRIGLSKSAQPQFGLVLCHDHLQFHHRYGGWALPWEQIERFGIPSVGRGFERIELNYIGIRLRDEQFLLNTLSPRLCAHLLTEQRSALFAALRQECPTGSCPSDHLLEDDYYHTHSGETYHGLKAMFANRMANMRQMTGYDLLIDQSIVEQSPEKFLRLARDFRSQCLAGNVNRG</sequence>
<gene>
    <name evidence="2" type="ORF">EV690_3455</name>
</gene>